<dbReference type="EMBL" id="STGY01000032">
    <property type="protein sequence ID" value="THV41954.1"/>
    <property type="molecule type" value="Genomic_DNA"/>
</dbReference>
<sequence>MTVESWVCAIVGAVIATGIIAYYRAGPGGDETPGGRPYAGSMYYDTPGVGSSEAEPWDDDSSKRGTDAGSGETGSTYDVSGFDGGGHDGGGGDGGGGGD</sequence>
<dbReference type="Proteomes" id="UP000308760">
    <property type="component" value="Unassembled WGS sequence"/>
</dbReference>
<keyword evidence="2" id="KW-1133">Transmembrane helix</keyword>
<keyword evidence="2" id="KW-0472">Membrane</keyword>
<gene>
    <name evidence="3" type="ORF">FAB82_08455</name>
</gene>
<keyword evidence="2" id="KW-0812">Transmembrane</keyword>
<dbReference type="AlphaFoldDB" id="A0A4S8QMK2"/>
<organism evidence="3 4">
    <name type="scientific">Glycomyces buryatensis</name>
    <dbReference type="NCBI Taxonomy" id="2570927"/>
    <lineage>
        <taxon>Bacteria</taxon>
        <taxon>Bacillati</taxon>
        <taxon>Actinomycetota</taxon>
        <taxon>Actinomycetes</taxon>
        <taxon>Glycomycetales</taxon>
        <taxon>Glycomycetaceae</taxon>
        <taxon>Glycomyces</taxon>
    </lineage>
</organism>
<accession>A0A4S8QMK2</accession>
<feature type="transmembrane region" description="Helical" evidence="2">
    <location>
        <begin position="6"/>
        <end position="23"/>
    </location>
</feature>
<name>A0A4S8QMK2_9ACTN</name>
<protein>
    <submittedName>
        <fullName evidence="3">Uncharacterized protein</fullName>
    </submittedName>
</protein>
<proteinExistence type="predicted"/>
<feature type="compositionally biased region" description="Gly residues" evidence="1">
    <location>
        <begin position="82"/>
        <end position="99"/>
    </location>
</feature>
<evidence type="ECO:0000313" key="4">
    <source>
        <dbReference type="Proteomes" id="UP000308760"/>
    </source>
</evidence>
<evidence type="ECO:0000256" key="2">
    <source>
        <dbReference type="SAM" id="Phobius"/>
    </source>
</evidence>
<dbReference type="RefSeq" id="WP_136534109.1">
    <property type="nucleotide sequence ID" value="NZ_STGY01000032.1"/>
</dbReference>
<evidence type="ECO:0000313" key="3">
    <source>
        <dbReference type="EMBL" id="THV41954.1"/>
    </source>
</evidence>
<reference evidence="3 4" key="2">
    <citation type="submission" date="2019-05" db="EMBL/GenBank/DDBJ databases">
        <title>Glycomyces buryatensis sp. nov.</title>
        <authorList>
            <person name="Nikitina E."/>
        </authorList>
    </citation>
    <scope>NUCLEOTIDE SEQUENCE [LARGE SCALE GENOMIC DNA]</scope>
    <source>
        <strain evidence="3 4">18</strain>
    </source>
</reference>
<keyword evidence="4" id="KW-1185">Reference proteome</keyword>
<comment type="caution">
    <text evidence="3">The sequence shown here is derived from an EMBL/GenBank/DDBJ whole genome shotgun (WGS) entry which is preliminary data.</text>
</comment>
<evidence type="ECO:0000256" key="1">
    <source>
        <dbReference type="SAM" id="MobiDB-lite"/>
    </source>
</evidence>
<reference evidence="4" key="1">
    <citation type="submission" date="2019-04" db="EMBL/GenBank/DDBJ databases">
        <title>Nocardioides xinjiangensis sp. nov.</title>
        <authorList>
            <person name="Liu S."/>
        </authorList>
    </citation>
    <scope>NUCLEOTIDE SEQUENCE [LARGE SCALE GENOMIC DNA]</scope>
    <source>
        <strain evidence="4">18</strain>
    </source>
</reference>
<feature type="region of interest" description="Disordered" evidence="1">
    <location>
        <begin position="25"/>
        <end position="99"/>
    </location>
</feature>